<keyword evidence="11" id="KW-0511">Multifunctional enzyme</keyword>
<dbReference type="Pfam" id="PF00009">
    <property type="entry name" value="GTP_EFTU"/>
    <property type="match status" value="1"/>
</dbReference>
<comment type="similarity">
    <text evidence="13">Belongs to the TRAFAC class translation factor GTPase superfamily. Classic translation factor GTPase family. CysN/NodQ subfamily.</text>
</comment>
<dbReference type="UniPathway" id="UPA00140">
    <property type="reaction ID" value="UER00204"/>
</dbReference>
<dbReference type="NCBIfam" id="NF003478">
    <property type="entry name" value="PRK05124.1"/>
    <property type="match status" value="1"/>
</dbReference>
<comment type="function">
    <text evidence="13">With CysD forms the ATP sulfurylase (ATPS) that catalyzes the adenylation of sulfate producing adenosine 5'-phosphosulfate (APS) and diphosphate, the first enzymatic step in sulfur assimilation pathway. APS synthesis involves the formation of a high-energy phosphoric-sulfuric acid anhydride bond driven by GTP hydrolysis by CysN coupled to ATP hydrolysis by CysD.</text>
</comment>
<comment type="similarity">
    <text evidence="14">Belongs to the APS kinase family.</text>
</comment>
<keyword evidence="8 13" id="KW-0547">Nucleotide-binding</keyword>
<dbReference type="Gene3D" id="3.40.50.300">
    <property type="entry name" value="P-loop containing nucleotide triphosphate hydrolases"/>
    <property type="match status" value="2"/>
</dbReference>
<gene>
    <name evidence="16" type="primary">CysN</name>
    <name evidence="14" type="synonym">cysC</name>
    <name evidence="13" type="synonym">cysN</name>
    <name evidence="16" type="ordered locus">XALc_2296</name>
</gene>
<dbReference type="CDD" id="cd02027">
    <property type="entry name" value="APSK"/>
    <property type="match status" value="1"/>
</dbReference>
<dbReference type="InterPro" id="IPR011779">
    <property type="entry name" value="SO4_adenylTrfase_lsu"/>
</dbReference>
<dbReference type="PANTHER" id="PTHR23115">
    <property type="entry name" value="TRANSLATION FACTOR"/>
    <property type="match status" value="1"/>
</dbReference>
<feature type="binding site" evidence="13">
    <location>
        <begin position="118"/>
        <end position="122"/>
    </location>
    <ligand>
        <name>GTP</name>
        <dbReference type="ChEBI" id="CHEBI:37565"/>
    </ligand>
</feature>
<dbReference type="CDD" id="cd03695">
    <property type="entry name" value="CysN_NodQ_II"/>
    <property type="match status" value="1"/>
</dbReference>
<dbReference type="InterPro" id="IPR002891">
    <property type="entry name" value="APS"/>
</dbReference>
<dbReference type="SUPFAM" id="SSF50447">
    <property type="entry name" value="Translation proteins"/>
    <property type="match status" value="1"/>
</dbReference>
<dbReference type="GO" id="GO:0003924">
    <property type="term" value="F:GTPase activity"/>
    <property type="evidence" value="ECO:0007669"/>
    <property type="project" value="InterPro"/>
</dbReference>
<dbReference type="eggNOG" id="COG0529">
    <property type="taxonomic scope" value="Bacteria"/>
</dbReference>
<comment type="similarity">
    <text evidence="4">In the C-terminal section; belongs to the APS kinase family.</text>
</comment>
<organism evidence="16 17">
    <name type="scientific">Xanthomonas albilineans (strain GPE PC73 / CFBP 7063)</name>
    <dbReference type="NCBI Taxonomy" id="380358"/>
    <lineage>
        <taxon>Bacteria</taxon>
        <taxon>Pseudomonadati</taxon>
        <taxon>Pseudomonadota</taxon>
        <taxon>Gammaproteobacteria</taxon>
        <taxon>Lysobacterales</taxon>
        <taxon>Lysobacteraceae</taxon>
        <taxon>Xanthomonas</taxon>
    </lineage>
</organism>
<dbReference type="NCBIfam" id="TIGR02034">
    <property type="entry name" value="CysN"/>
    <property type="match status" value="1"/>
</dbReference>
<dbReference type="SUPFAM" id="SSF52540">
    <property type="entry name" value="P-loop containing nucleoside triphosphate hydrolases"/>
    <property type="match status" value="2"/>
</dbReference>
<comment type="function">
    <text evidence="2">APS kinase catalyzes the synthesis of activated sulfate.</text>
</comment>
<dbReference type="Pfam" id="PF22594">
    <property type="entry name" value="GTP-eEF1A_C"/>
    <property type="match status" value="1"/>
</dbReference>
<dbReference type="GO" id="GO:0004020">
    <property type="term" value="F:adenylylsulfate kinase activity"/>
    <property type="evidence" value="ECO:0007669"/>
    <property type="project" value="UniProtKB-UniRule"/>
</dbReference>
<dbReference type="GO" id="GO:0000103">
    <property type="term" value="P:sulfate assimilation"/>
    <property type="evidence" value="ECO:0007669"/>
    <property type="project" value="UniProtKB-UniRule"/>
</dbReference>
<dbReference type="InterPro" id="IPR050100">
    <property type="entry name" value="TRAFAC_GTPase_members"/>
</dbReference>
<evidence type="ECO:0000256" key="1">
    <source>
        <dbReference type="ARBA" id="ARBA00001823"/>
    </source>
</evidence>
<evidence type="ECO:0000313" key="17">
    <source>
        <dbReference type="Proteomes" id="UP000001890"/>
    </source>
</evidence>
<name>D2UF20_XANAP</name>
<dbReference type="InterPro" id="IPR000795">
    <property type="entry name" value="T_Tr_GTP-bd_dom"/>
</dbReference>
<dbReference type="PROSITE" id="PS51722">
    <property type="entry name" value="G_TR_2"/>
    <property type="match status" value="1"/>
</dbReference>
<dbReference type="AlphaFoldDB" id="D2UF20"/>
<dbReference type="InterPro" id="IPR027417">
    <property type="entry name" value="P-loop_NTPase"/>
</dbReference>
<comment type="function">
    <text evidence="14">Catalyzes the synthesis of activated sulfate.</text>
</comment>
<dbReference type="GO" id="GO:0004781">
    <property type="term" value="F:sulfate adenylyltransferase (ATP) activity"/>
    <property type="evidence" value="ECO:0007669"/>
    <property type="project" value="UniProtKB-UniRule"/>
</dbReference>
<evidence type="ECO:0000256" key="3">
    <source>
        <dbReference type="ARBA" id="ARBA00004806"/>
    </source>
</evidence>
<dbReference type="HAMAP" id="MF_00062">
    <property type="entry name" value="Sulf_adenylyltr_sub1"/>
    <property type="match status" value="1"/>
</dbReference>
<dbReference type="EMBL" id="FP565176">
    <property type="protein sequence ID" value="CBA16777.1"/>
    <property type="molecule type" value="Genomic_DNA"/>
</dbReference>
<dbReference type="InterPro" id="IPR044139">
    <property type="entry name" value="CysN_NoDQ_III"/>
</dbReference>
<dbReference type="GO" id="GO:0005525">
    <property type="term" value="F:GTP binding"/>
    <property type="evidence" value="ECO:0007669"/>
    <property type="project" value="UniProtKB-UniRule"/>
</dbReference>
<dbReference type="Proteomes" id="UP000001890">
    <property type="component" value="Chromosome"/>
</dbReference>
<comment type="similarity">
    <text evidence="5">In the N-terminal section; belongs to the TRAFAC class translation factor GTPase superfamily. Classic translation factor GTPase family. CysN/NodQ subfamily.</text>
</comment>
<feature type="binding site" evidence="13">
    <location>
        <begin position="39"/>
        <end position="46"/>
    </location>
    <ligand>
        <name>GTP</name>
        <dbReference type="ChEBI" id="CHEBI:37565"/>
    </ligand>
</feature>
<dbReference type="InterPro" id="IPR059117">
    <property type="entry name" value="APS_kinase_dom"/>
</dbReference>
<dbReference type="PRINTS" id="PR00315">
    <property type="entry name" value="ELONGATNFCT"/>
</dbReference>
<comment type="catalytic activity">
    <reaction evidence="12 13">
        <text>sulfate + ATP + H(+) = adenosine 5'-phosphosulfate + diphosphate</text>
        <dbReference type="Rhea" id="RHEA:18133"/>
        <dbReference type="ChEBI" id="CHEBI:15378"/>
        <dbReference type="ChEBI" id="CHEBI:16189"/>
        <dbReference type="ChEBI" id="CHEBI:30616"/>
        <dbReference type="ChEBI" id="CHEBI:33019"/>
        <dbReference type="ChEBI" id="CHEBI:58243"/>
        <dbReference type="EC" id="2.7.7.4"/>
    </reaction>
</comment>
<dbReference type="FunFam" id="3.40.50.300:FF:000119">
    <property type="entry name" value="Sulfate adenylyltransferase subunit 1"/>
    <property type="match status" value="1"/>
</dbReference>
<dbReference type="STRING" id="380358.XALC_2296"/>
<proteinExistence type="inferred from homology"/>
<dbReference type="InterPro" id="IPR054696">
    <property type="entry name" value="GTP-eEF1A_C"/>
</dbReference>
<dbReference type="HAMAP" id="MF_00065">
    <property type="entry name" value="Adenylyl_sulf_kinase"/>
    <property type="match status" value="1"/>
</dbReference>
<evidence type="ECO:0000313" key="16">
    <source>
        <dbReference type="EMBL" id="CBA16777.1"/>
    </source>
</evidence>
<dbReference type="GO" id="GO:0070814">
    <property type="term" value="P:hydrogen sulfide biosynthetic process"/>
    <property type="evidence" value="ECO:0007669"/>
    <property type="project" value="UniProtKB-UniRule"/>
</dbReference>
<keyword evidence="6 13" id="KW-0808">Transferase</keyword>
<protein>
    <recommendedName>
        <fullName evidence="13 14">Multifunctional fusion protein</fullName>
    </recommendedName>
    <domain>
        <recommendedName>
            <fullName evidence="13">Sulfate adenylyltransferase subunit 1</fullName>
            <ecNumber evidence="13">2.7.7.4</ecNumber>
        </recommendedName>
        <alternativeName>
            <fullName evidence="13">ATP-sulfurylase large subunit</fullName>
        </alternativeName>
        <alternativeName>
            <fullName evidence="13">Sulfate adenylate transferase</fullName>
            <shortName evidence="13">SAT</shortName>
        </alternativeName>
    </domain>
    <domain>
        <recommendedName>
            <fullName evidence="14">Adenylyl-sulfate kinase</fullName>
            <ecNumber evidence="14">2.7.1.25</ecNumber>
        </recommendedName>
        <alternativeName>
            <fullName evidence="14">APS kinase</fullName>
        </alternativeName>
        <alternativeName>
            <fullName evidence="14">ATP adenosine-5'-phosphosulfate 3'-phosphotransferase</fullName>
        </alternativeName>
        <alternativeName>
            <fullName evidence="14">Adenosine-5'-phosphosulfate kinase</fullName>
        </alternativeName>
    </domain>
</protein>
<dbReference type="NCBIfam" id="NF004035">
    <property type="entry name" value="PRK05506.1"/>
    <property type="match status" value="1"/>
</dbReference>
<evidence type="ECO:0000256" key="9">
    <source>
        <dbReference type="ARBA" id="ARBA00022840"/>
    </source>
</evidence>
<dbReference type="NCBIfam" id="NF003013">
    <property type="entry name" value="PRK03846.1"/>
    <property type="match status" value="1"/>
</dbReference>
<dbReference type="SUPFAM" id="SSF50465">
    <property type="entry name" value="EF-Tu/eEF-1alpha/eIF2-gamma C-terminal domain"/>
    <property type="match status" value="1"/>
</dbReference>
<dbReference type="EC" id="2.7.1.25" evidence="14"/>
<keyword evidence="17" id="KW-1185">Reference proteome</keyword>
<evidence type="ECO:0000256" key="6">
    <source>
        <dbReference type="ARBA" id="ARBA00022679"/>
    </source>
</evidence>
<dbReference type="Pfam" id="PF01583">
    <property type="entry name" value="APS_kinase"/>
    <property type="match status" value="1"/>
</dbReference>
<evidence type="ECO:0000256" key="7">
    <source>
        <dbReference type="ARBA" id="ARBA00022695"/>
    </source>
</evidence>
<evidence type="ECO:0000256" key="13">
    <source>
        <dbReference type="HAMAP-Rule" id="MF_00062"/>
    </source>
</evidence>
<dbReference type="GO" id="GO:0005524">
    <property type="term" value="F:ATP binding"/>
    <property type="evidence" value="ECO:0007669"/>
    <property type="project" value="UniProtKB-UniRule"/>
</dbReference>
<keyword evidence="10 13" id="KW-0342">GTP-binding</keyword>
<dbReference type="EC" id="2.7.7.4" evidence="13"/>
<reference evidence="16 17" key="1">
    <citation type="journal article" date="2009" name="BMC Genomics">
        <title>The complete genome sequence of Xanthomonas albilineans provides new insights into the reductive genome evolution of the xylem-limited Xanthomonadaceae.</title>
        <authorList>
            <person name="Pieretti I."/>
            <person name="Royer M."/>
            <person name="Barbe V."/>
            <person name="Carrere S."/>
            <person name="Koebnik R."/>
            <person name="Cociancich S."/>
            <person name="Couloux A."/>
            <person name="Darrasse A."/>
            <person name="Gouzy J."/>
            <person name="Jacques M.A."/>
            <person name="Lauber E."/>
            <person name="Manceau C."/>
            <person name="Mangenot S."/>
            <person name="Poussier S."/>
            <person name="Segurens B."/>
            <person name="Szurek B."/>
            <person name="Verdier V."/>
            <person name="Arlat M."/>
            <person name="Rott P."/>
        </authorList>
    </citation>
    <scope>NUCLEOTIDE SEQUENCE [LARGE SCALE GENOMIC DNA]</scope>
    <source>
        <strain evidence="17">GPE PC73 / CFBP 7063</strain>
    </source>
</reference>
<dbReference type="InterPro" id="IPR009001">
    <property type="entry name" value="Transl_elong_EF1A/Init_IF2_C"/>
</dbReference>
<feature type="binding site" evidence="14">
    <location>
        <begin position="475"/>
        <end position="482"/>
    </location>
    <ligand>
        <name>ATP</name>
        <dbReference type="ChEBI" id="CHEBI:30616"/>
    </ligand>
</feature>
<keyword evidence="14" id="KW-0597">Phosphoprotein</keyword>
<accession>D2UF20</accession>
<feature type="domain" description="Tr-type G" evidence="15">
    <location>
        <begin position="30"/>
        <end position="244"/>
    </location>
</feature>
<dbReference type="InterPro" id="IPR031157">
    <property type="entry name" value="G_TR_CS"/>
</dbReference>
<comment type="pathway">
    <text evidence="13">Sulfur metabolism; hydrogen sulfide biosynthesis; sulfite from sulfate: step 1/3.</text>
</comment>
<keyword evidence="14" id="KW-0418">Kinase</keyword>
<dbReference type="InterPro" id="IPR009000">
    <property type="entry name" value="Transl_B-barrel_sf"/>
</dbReference>
<dbReference type="InterPro" id="IPR041757">
    <property type="entry name" value="CysN_GTP-bd"/>
</dbReference>
<evidence type="ECO:0000256" key="2">
    <source>
        <dbReference type="ARBA" id="ARBA00002357"/>
    </source>
</evidence>
<dbReference type="KEGG" id="xal:XALC_2296"/>
<evidence type="ECO:0000256" key="10">
    <source>
        <dbReference type="ARBA" id="ARBA00023134"/>
    </source>
</evidence>
<keyword evidence="9 13" id="KW-0067">ATP-binding</keyword>
<comment type="subunit">
    <text evidence="13">Heterodimer composed of CysD, the smaller subunit, and CysN.</text>
</comment>
<feature type="binding site" evidence="13">
    <location>
        <begin position="173"/>
        <end position="176"/>
    </location>
    <ligand>
        <name>GTP</name>
        <dbReference type="ChEBI" id="CHEBI:37565"/>
    </ligand>
</feature>
<dbReference type="InterPro" id="IPR044138">
    <property type="entry name" value="CysN_II"/>
</dbReference>
<dbReference type="Gene3D" id="2.40.30.10">
    <property type="entry name" value="Translation factors"/>
    <property type="match status" value="2"/>
</dbReference>
<dbReference type="eggNOG" id="COG2895">
    <property type="taxonomic scope" value="Bacteria"/>
</dbReference>
<sequence length="638" mass="69531">MGMKTGRATEREGGSGASDIVGYLHRHECKPLLRFITCGSVDDGKSTLIGRLLYDSKQVFDDQLAALGADSKRHGTQGGAIDYALLLDGLAAEREQGITIDVAYRYFDTDTRKFIVADCPGHAQYTRNMATGASTADVAVVLVDARKGLLTQTRRHTYIVALLGLRHVVLAVNKMDLVGFARDTFETIAVEYRALATQLGIGQVQCIPLSALEGDNLLQPSARMPWYAGPALLEHLQSLELETHEADRALRLPVQWVNRPHAQFRGFAGTVAAGEVKPGDAVVVVPSGRRSHVAQVLIGATEVACAVAGQAVTLTLADEIDISRGDVIAAAADPPEVADQFAAHVLWMDDAALLPGRPYWLKIGTRTVTASISEIKYRVDVNTQERLAAKRLELNEVGYCNLALDQPVAFAPYARNRTLGGFILIDRHSNATVAAGTLDFALRRAGNLHWQHLDVDKVARARIKGQTPRVLWFTGLSGAGKSTIANLVEKRLHAQGRHTFLLDGDNVRHGLNRDLGFTDEDRVENIRRVAEVARLMIDAGLIVLVSFISPFRAEREMARARFAPGEFVEVFVDVPLQVAEARDVKGLYAKARAGKIPNFTGIDSPYESPAQPDLHLRADGEEVSALAEQVLAWLEARD</sequence>
<feature type="active site" description="Phosphoserine intermediate" evidence="14">
    <location>
        <position position="549"/>
    </location>
</feature>
<evidence type="ECO:0000256" key="12">
    <source>
        <dbReference type="ARBA" id="ARBA00049370"/>
    </source>
</evidence>
<evidence type="ECO:0000259" key="15">
    <source>
        <dbReference type="PROSITE" id="PS51722"/>
    </source>
</evidence>
<evidence type="ECO:0000256" key="11">
    <source>
        <dbReference type="ARBA" id="ARBA00023268"/>
    </source>
</evidence>
<dbReference type="CDD" id="cd04166">
    <property type="entry name" value="CysN_ATPS"/>
    <property type="match status" value="1"/>
</dbReference>
<evidence type="ECO:0000256" key="8">
    <source>
        <dbReference type="ARBA" id="ARBA00022741"/>
    </source>
</evidence>
<evidence type="ECO:0000256" key="14">
    <source>
        <dbReference type="HAMAP-Rule" id="MF_00065"/>
    </source>
</evidence>
<dbReference type="CDD" id="cd04095">
    <property type="entry name" value="CysN_NoDQ_III"/>
    <property type="match status" value="1"/>
</dbReference>
<evidence type="ECO:0000256" key="4">
    <source>
        <dbReference type="ARBA" id="ARBA00005438"/>
    </source>
</evidence>
<dbReference type="NCBIfam" id="TIGR00455">
    <property type="entry name" value="apsK"/>
    <property type="match status" value="1"/>
</dbReference>
<keyword evidence="7 13" id="KW-0548">Nucleotidyltransferase</keyword>
<comment type="catalytic activity">
    <reaction evidence="1 14">
        <text>adenosine 5'-phosphosulfate + ATP = 3'-phosphoadenylyl sulfate + ADP + H(+)</text>
        <dbReference type="Rhea" id="RHEA:24152"/>
        <dbReference type="ChEBI" id="CHEBI:15378"/>
        <dbReference type="ChEBI" id="CHEBI:30616"/>
        <dbReference type="ChEBI" id="CHEBI:58243"/>
        <dbReference type="ChEBI" id="CHEBI:58339"/>
        <dbReference type="ChEBI" id="CHEBI:456216"/>
        <dbReference type="EC" id="2.7.1.25"/>
    </reaction>
</comment>
<dbReference type="PROSITE" id="PS00301">
    <property type="entry name" value="G_TR_1"/>
    <property type="match status" value="1"/>
</dbReference>
<comment type="pathway">
    <text evidence="3 14">Sulfur metabolism; hydrogen sulfide biosynthesis; sulfite from sulfate: step 2/3.</text>
</comment>
<evidence type="ECO:0000256" key="5">
    <source>
        <dbReference type="ARBA" id="ARBA00007237"/>
    </source>
</evidence>